<evidence type="ECO:0000256" key="14">
    <source>
        <dbReference type="ARBA" id="ARBA00031019"/>
    </source>
</evidence>
<organism evidence="17">
    <name type="scientific">Dianemobius fascipes</name>
    <dbReference type="NCBI Taxonomy" id="1581339"/>
    <lineage>
        <taxon>Eukaryota</taxon>
        <taxon>Metazoa</taxon>
        <taxon>Ecdysozoa</taxon>
        <taxon>Arthropoda</taxon>
        <taxon>Hexapoda</taxon>
        <taxon>Insecta</taxon>
        <taxon>Pterygota</taxon>
        <taxon>Neoptera</taxon>
        <taxon>Polyneoptera</taxon>
        <taxon>Orthoptera</taxon>
        <taxon>Ensifera</taxon>
        <taxon>Gryllidea</taxon>
        <taxon>Grylloidea</taxon>
        <taxon>Trigonidiidae</taxon>
        <taxon>Nemobiinae</taxon>
        <taxon>Dianemobius</taxon>
    </lineage>
</organism>
<feature type="transmembrane region" description="Helical" evidence="16">
    <location>
        <begin position="124"/>
        <end position="146"/>
    </location>
</feature>
<evidence type="ECO:0000256" key="13">
    <source>
        <dbReference type="ARBA" id="ARBA00023136"/>
    </source>
</evidence>
<dbReference type="EC" id="7.1.1.2" evidence="3"/>
<keyword evidence="9" id="KW-0249">Electron transport</keyword>
<feature type="transmembrane region" description="Helical" evidence="16">
    <location>
        <begin position="83"/>
        <end position="104"/>
    </location>
</feature>
<evidence type="ECO:0000256" key="4">
    <source>
        <dbReference type="ARBA" id="ARBA00021095"/>
    </source>
</evidence>
<comment type="catalytic activity">
    <reaction evidence="15">
        <text>a ubiquinone + NADH + 5 H(+)(in) = a ubiquinol + NAD(+) + 4 H(+)(out)</text>
        <dbReference type="Rhea" id="RHEA:29091"/>
        <dbReference type="Rhea" id="RHEA-COMP:9565"/>
        <dbReference type="Rhea" id="RHEA-COMP:9566"/>
        <dbReference type="ChEBI" id="CHEBI:15378"/>
        <dbReference type="ChEBI" id="CHEBI:16389"/>
        <dbReference type="ChEBI" id="CHEBI:17976"/>
        <dbReference type="ChEBI" id="CHEBI:57540"/>
        <dbReference type="ChEBI" id="CHEBI:57945"/>
        <dbReference type="EC" id="7.1.1.2"/>
    </reaction>
</comment>
<geneLocation type="mitochondrion" evidence="17"/>
<keyword evidence="12 17" id="KW-0496">Mitochondrion</keyword>
<keyword evidence="5" id="KW-0813">Transport</keyword>
<comment type="similarity">
    <text evidence="2">Belongs to the complex I subunit 6 family.</text>
</comment>
<evidence type="ECO:0000313" key="17">
    <source>
        <dbReference type="EMBL" id="QHQ73092.2"/>
    </source>
</evidence>
<keyword evidence="13 16" id="KW-0472">Membrane</keyword>
<comment type="subcellular location">
    <subcellularLocation>
        <location evidence="1">Mitochondrion membrane</location>
        <topology evidence="1">Multi-pass membrane protein</topology>
    </subcellularLocation>
</comment>
<evidence type="ECO:0000256" key="9">
    <source>
        <dbReference type="ARBA" id="ARBA00022982"/>
    </source>
</evidence>
<reference evidence="17" key="1">
    <citation type="journal article" date="2019" name="Sci. Rep.">
        <title>Mitochondrial genome characterization of the family Trigonidiidae (Orthoptera) reveals novel structural features and nad1 transcript ends.</title>
        <authorList>
            <person name="Ma C."/>
            <person name="Wang Y."/>
            <person name="Zhang L."/>
            <person name="Li J."/>
        </authorList>
    </citation>
    <scope>NUCLEOTIDE SEQUENCE</scope>
</reference>
<evidence type="ECO:0000256" key="11">
    <source>
        <dbReference type="ARBA" id="ARBA00023027"/>
    </source>
</evidence>
<evidence type="ECO:0000256" key="1">
    <source>
        <dbReference type="ARBA" id="ARBA00004225"/>
    </source>
</evidence>
<proteinExistence type="inferred from homology"/>
<dbReference type="PANTHER" id="PTHR11435:SF1">
    <property type="entry name" value="NADH-UBIQUINONE OXIDOREDUCTASE CHAIN 6"/>
    <property type="match status" value="1"/>
</dbReference>
<keyword evidence="6" id="KW-0679">Respiratory chain</keyword>
<feature type="transmembrane region" description="Helical" evidence="16">
    <location>
        <begin position="47"/>
        <end position="71"/>
    </location>
</feature>
<evidence type="ECO:0000256" key="12">
    <source>
        <dbReference type="ARBA" id="ARBA00023128"/>
    </source>
</evidence>
<dbReference type="GO" id="GO:0008137">
    <property type="term" value="F:NADH dehydrogenase (ubiquinone) activity"/>
    <property type="evidence" value="ECO:0007669"/>
    <property type="project" value="UniProtKB-EC"/>
</dbReference>
<evidence type="ECO:0000256" key="3">
    <source>
        <dbReference type="ARBA" id="ARBA00012944"/>
    </source>
</evidence>
<sequence>MKMILLTMIFTNFIFLTLTHPLSITITIIIQSLSICLFMSLFMYSSWFSYILFLSFLGGMLVIFIYMTTLASNELMNLPKIPLLIFMFICSLFMIKYISFYPLFPLPKNNELMESYDNLTQMLMFPNITTCIMLIIYLLITMIAVIKISNMNQGTLRHST</sequence>
<feature type="transmembrane region" description="Helical" evidence="16">
    <location>
        <begin position="12"/>
        <end position="41"/>
    </location>
</feature>
<dbReference type="AlphaFoldDB" id="A0A6B9VXV6"/>
<evidence type="ECO:0000256" key="5">
    <source>
        <dbReference type="ARBA" id="ARBA00022448"/>
    </source>
</evidence>
<evidence type="ECO:0000256" key="15">
    <source>
        <dbReference type="ARBA" id="ARBA00049551"/>
    </source>
</evidence>
<dbReference type="EMBL" id="MK303550">
    <property type="protein sequence ID" value="QHQ73092.2"/>
    <property type="molecule type" value="Genomic_DNA"/>
</dbReference>
<accession>A0A6B9VXV6</accession>
<evidence type="ECO:0000256" key="8">
    <source>
        <dbReference type="ARBA" id="ARBA00022967"/>
    </source>
</evidence>
<dbReference type="GO" id="GO:0031966">
    <property type="term" value="C:mitochondrial membrane"/>
    <property type="evidence" value="ECO:0007669"/>
    <property type="project" value="UniProtKB-SubCell"/>
</dbReference>
<keyword evidence="11" id="KW-0520">NAD</keyword>
<name>A0A6B9VXV6_9ORTH</name>
<keyword evidence="8" id="KW-1278">Translocase</keyword>
<evidence type="ECO:0000256" key="7">
    <source>
        <dbReference type="ARBA" id="ARBA00022692"/>
    </source>
</evidence>
<evidence type="ECO:0000256" key="6">
    <source>
        <dbReference type="ARBA" id="ARBA00022660"/>
    </source>
</evidence>
<dbReference type="PANTHER" id="PTHR11435">
    <property type="entry name" value="NADH UBIQUINONE OXIDOREDUCTASE SUBUNIT ND6"/>
    <property type="match status" value="1"/>
</dbReference>
<protein>
    <recommendedName>
        <fullName evidence="4">NADH-ubiquinone oxidoreductase chain 6</fullName>
        <ecNumber evidence="3">7.1.1.2</ecNumber>
    </recommendedName>
    <alternativeName>
        <fullName evidence="14">NADH dehydrogenase subunit 6</fullName>
    </alternativeName>
</protein>
<evidence type="ECO:0000256" key="2">
    <source>
        <dbReference type="ARBA" id="ARBA00005698"/>
    </source>
</evidence>
<evidence type="ECO:0000256" key="16">
    <source>
        <dbReference type="SAM" id="Phobius"/>
    </source>
</evidence>
<evidence type="ECO:0000256" key="10">
    <source>
        <dbReference type="ARBA" id="ARBA00022989"/>
    </source>
</evidence>
<dbReference type="InterPro" id="IPR050269">
    <property type="entry name" value="ComplexI_Subunit6"/>
</dbReference>
<gene>
    <name evidence="17" type="primary">nad6</name>
</gene>
<keyword evidence="10 16" id="KW-1133">Transmembrane helix</keyword>
<keyword evidence="7 16" id="KW-0812">Transmembrane</keyword>